<dbReference type="STRING" id="416944.SAMN05421548_117121"/>
<organism evidence="7 8">
    <name type="scientific">Paraburkholderia lycopersici</name>
    <dbReference type="NCBI Taxonomy" id="416944"/>
    <lineage>
        <taxon>Bacteria</taxon>
        <taxon>Pseudomonadati</taxon>
        <taxon>Pseudomonadota</taxon>
        <taxon>Betaproteobacteria</taxon>
        <taxon>Burkholderiales</taxon>
        <taxon>Burkholderiaceae</taxon>
        <taxon>Paraburkholderia</taxon>
    </lineage>
</organism>
<evidence type="ECO:0000313" key="7">
    <source>
        <dbReference type="EMBL" id="SDD31346.1"/>
    </source>
</evidence>
<evidence type="ECO:0000256" key="2">
    <source>
        <dbReference type="ARBA" id="ARBA00023125"/>
    </source>
</evidence>
<evidence type="ECO:0000256" key="4">
    <source>
        <dbReference type="SAM" id="MobiDB-lite"/>
    </source>
</evidence>
<dbReference type="PROSITE" id="PS51077">
    <property type="entry name" value="HTH_ICLR"/>
    <property type="match status" value="1"/>
</dbReference>
<keyword evidence="2 7" id="KW-0238">DNA-binding</keyword>
<keyword evidence="3" id="KW-0804">Transcription</keyword>
<reference evidence="8" key="1">
    <citation type="submission" date="2016-09" db="EMBL/GenBank/DDBJ databases">
        <authorList>
            <person name="Varghese N."/>
            <person name="Submissions S."/>
        </authorList>
    </citation>
    <scope>NUCLEOTIDE SEQUENCE [LARGE SCALE GENOMIC DNA]</scope>
    <source>
        <strain evidence="8">TNe-862</strain>
    </source>
</reference>
<dbReference type="SMART" id="SM00346">
    <property type="entry name" value="HTH_ICLR"/>
    <property type="match status" value="1"/>
</dbReference>
<feature type="domain" description="HTH iclR-type" evidence="5">
    <location>
        <begin position="38"/>
        <end position="101"/>
    </location>
</feature>
<dbReference type="InterPro" id="IPR014757">
    <property type="entry name" value="Tscrpt_reg_IclR_C"/>
</dbReference>
<sequence length="288" mass="31579">MRVAANPDATDEAGAAAESRDRSGSRPQVSGAPTRPGTRSLTRGIKVLRMVASRPGIGWRLSDLATACDEDRATVHRVLTRLVDERLVRQRLDDRHYLPGPMLFELGLALPEHAQFQRSAETILRVFAHEMTCVAMLLLRSGDDFVCTVREGSAPHTGTMIHPGTRRPLITSAGGVAILQTLPKVEADRIVTDNTEQEIMRHGTGRLPGLQRMRERSAQYGLGLNLGDLVPHSFAYSLPVRNRVGEAFAAIVITGKPEQFPESNVEALRLKLRRIADALEIESAALET</sequence>
<evidence type="ECO:0000256" key="1">
    <source>
        <dbReference type="ARBA" id="ARBA00023015"/>
    </source>
</evidence>
<evidence type="ECO:0000259" key="6">
    <source>
        <dbReference type="PROSITE" id="PS51078"/>
    </source>
</evidence>
<keyword evidence="8" id="KW-1185">Reference proteome</keyword>
<dbReference type="Pfam" id="PF01614">
    <property type="entry name" value="IclR_C"/>
    <property type="match status" value="1"/>
</dbReference>
<dbReference type="Gene3D" id="1.10.10.10">
    <property type="entry name" value="Winged helix-like DNA-binding domain superfamily/Winged helix DNA-binding domain"/>
    <property type="match status" value="1"/>
</dbReference>
<dbReference type="PANTHER" id="PTHR30136">
    <property type="entry name" value="HELIX-TURN-HELIX TRANSCRIPTIONAL REGULATOR, ICLR FAMILY"/>
    <property type="match status" value="1"/>
</dbReference>
<dbReference type="Proteomes" id="UP000198908">
    <property type="component" value="Unassembled WGS sequence"/>
</dbReference>
<proteinExistence type="predicted"/>
<dbReference type="OrthoDB" id="9807558at2"/>
<keyword evidence="1" id="KW-0805">Transcription regulation</keyword>
<protein>
    <submittedName>
        <fullName evidence="7">DNA-binding transcriptional regulator, IclR family</fullName>
    </submittedName>
</protein>
<dbReference type="InterPro" id="IPR029016">
    <property type="entry name" value="GAF-like_dom_sf"/>
</dbReference>
<dbReference type="RefSeq" id="WP_091999623.1">
    <property type="nucleotide sequence ID" value="NZ_FMYQ01000017.1"/>
</dbReference>
<dbReference type="InterPro" id="IPR036388">
    <property type="entry name" value="WH-like_DNA-bd_sf"/>
</dbReference>
<feature type="region of interest" description="Disordered" evidence="4">
    <location>
        <begin position="1"/>
        <end position="40"/>
    </location>
</feature>
<dbReference type="GO" id="GO:0003677">
    <property type="term" value="F:DNA binding"/>
    <property type="evidence" value="ECO:0007669"/>
    <property type="project" value="UniProtKB-KW"/>
</dbReference>
<gene>
    <name evidence="7" type="ORF">SAMN05421548_117121</name>
</gene>
<dbReference type="InterPro" id="IPR036390">
    <property type="entry name" value="WH_DNA-bd_sf"/>
</dbReference>
<evidence type="ECO:0000259" key="5">
    <source>
        <dbReference type="PROSITE" id="PS51077"/>
    </source>
</evidence>
<dbReference type="SUPFAM" id="SSF55781">
    <property type="entry name" value="GAF domain-like"/>
    <property type="match status" value="1"/>
</dbReference>
<dbReference type="InterPro" id="IPR005471">
    <property type="entry name" value="Tscrpt_reg_IclR_N"/>
</dbReference>
<dbReference type="AlphaFoldDB" id="A0A1G6TS96"/>
<dbReference type="InterPro" id="IPR050707">
    <property type="entry name" value="HTH_MetabolicPath_Reg"/>
</dbReference>
<dbReference type="Gene3D" id="3.30.450.40">
    <property type="match status" value="1"/>
</dbReference>
<dbReference type="GO" id="GO:0003700">
    <property type="term" value="F:DNA-binding transcription factor activity"/>
    <property type="evidence" value="ECO:0007669"/>
    <property type="project" value="TreeGrafter"/>
</dbReference>
<dbReference type="GO" id="GO:0045892">
    <property type="term" value="P:negative regulation of DNA-templated transcription"/>
    <property type="evidence" value="ECO:0007669"/>
    <property type="project" value="TreeGrafter"/>
</dbReference>
<dbReference type="Pfam" id="PF09339">
    <property type="entry name" value="HTH_IclR"/>
    <property type="match status" value="1"/>
</dbReference>
<dbReference type="PROSITE" id="PS51078">
    <property type="entry name" value="ICLR_ED"/>
    <property type="match status" value="1"/>
</dbReference>
<dbReference type="EMBL" id="FMYQ01000017">
    <property type="protein sequence ID" value="SDD31346.1"/>
    <property type="molecule type" value="Genomic_DNA"/>
</dbReference>
<feature type="domain" description="IclR-ED" evidence="6">
    <location>
        <begin position="102"/>
        <end position="285"/>
    </location>
</feature>
<accession>A0A1G6TS96</accession>
<dbReference type="PANTHER" id="PTHR30136:SF35">
    <property type="entry name" value="HTH-TYPE TRANSCRIPTIONAL REGULATOR RV1719"/>
    <property type="match status" value="1"/>
</dbReference>
<name>A0A1G6TS96_9BURK</name>
<dbReference type="SUPFAM" id="SSF46785">
    <property type="entry name" value="Winged helix' DNA-binding domain"/>
    <property type="match status" value="1"/>
</dbReference>
<evidence type="ECO:0000256" key="3">
    <source>
        <dbReference type="ARBA" id="ARBA00023163"/>
    </source>
</evidence>
<evidence type="ECO:0000313" key="8">
    <source>
        <dbReference type="Proteomes" id="UP000198908"/>
    </source>
</evidence>